<evidence type="ECO:0000256" key="2">
    <source>
        <dbReference type="ARBA" id="ARBA00022723"/>
    </source>
</evidence>
<dbReference type="FunFam" id="1.10.472.80:FF:000016">
    <property type="entry name" value="TBC1 domain family, member 9"/>
    <property type="match status" value="1"/>
</dbReference>
<evidence type="ECO:0000259" key="6">
    <source>
        <dbReference type="PROSITE" id="PS50086"/>
    </source>
</evidence>
<feature type="region of interest" description="Disordered" evidence="5">
    <location>
        <begin position="1216"/>
        <end position="1244"/>
    </location>
</feature>
<dbReference type="FunFam" id="1.10.238.10:FF:000119">
    <property type="entry name" value="TBC1 domain family member 9"/>
    <property type="match status" value="1"/>
</dbReference>
<feature type="region of interest" description="Disordered" evidence="5">
    <location>
        <begin position="1288"/>
        <end position="1307"/>
    </location>
</feature>
<dbReference type="PROSITE" id="PS50086">
    <property type="entry name" value="TBC_RABGAP"/>
    <property type="match status" value="1"/>
</dbReference>
<feature type="domain" description="EF-hand" evidence="7">
    <location>
        <begin position="963"/>
        <end position="998"/>
    </location>
</feature>
<dbReference type="PROSITE" id="PS00018">
    <property type="entry name" value="EF_HAND_1"/>
    <property type="match status" value="1"/>
</dbReference>
<dbReference type="FunFam" id="2.30.29.30:FF:000013">
    <property type="entry name" value="Putative TBC1 domain family member 8B"/>
    <property type="match status" value="1"/>
</dbReference>
<dbReference type="InterPro" id="IPR000195">
    <property type="entry name" value="Rab-GAP-TBC_dom"/>
</dbReference>
<reference evidence="8" key="1">
    <citation type="journal article" date="2004" name="Nature">
        <title>Genome duplication in the teleost fish Tetraodon nigroviridis reveals the early vertebrate proto-karyotype.</title>
        <authorList>
            <person name="Jaillon O."/>
            <person name="Aury J.-M."/>
            <person name="Brunet F."/>
            <person name="Petit J.-L."/>
            <person name="Stange-Thomann N."/>
            <person name="Mauceli E."/>
            <person name="Bouneau L."/>
            <person name="Fischer C."/>
            <person name="Ozouf-Costaz C."/>
            <person name="Bernot A."/>
            <person name="Nicaud S."/>
            <person name="Jaffe D."/>
            <person name="Fisher S."/>
            <person name="Lutfalla G."/>
            <person name="Dossat C."/>
            <person name="Segurens B."/>
            <person name="Dasilva C."/>
            <person name="Salanoubat M."/>
            <person name="Levy M."/>
            <person name="Boudet N."/>
            <person name="Castellano S."/>
            <person name="Anthouard V."/>
            <person name="Jubin C."/>
            <person name="Castelli V."/>
            <person name="Katinka M."/>
            <person name="Vacherie B."/>
            <person name="Biemont C."/>
            <person name="Skalli Z."/>
            <person name="Cattolico L."/>
            <person name="Poulain J."/>
            <person name="De Berardinis V."/>
            <person name="Cruaud C."/>
            <person name="Duprat S."/>
            <person name="Brottier P."/>
            <person name="Coutanceau J.-P."/>
            <person name="Gouzy J."/>
            <person name="Parra G."/>
            <person name="Lardier G."/>
            <person name="Chapple C."/>
            <person name="McKernan K.J."/>
            <person name="McEwan P."/>
            <person name="Bosak S."/>
            <person name="Kellis M."/>
            <person name="Volff J.-N."/>
            <person name="Guigo R."/>
            <person name="Zody M.C."/>
            <person name="Mesirov J."/>
            <person name="Lindblad-Toh K."/>
            <person name="Birren B."/>
            <person name="Nusbaum C."/>
            <person name="Kahn D."/>
            <person name="Robinson-Rechavi M."/>
            <person name="Laudet V."/>
            <person name="Schachter V."/>
            <person name="Quetier F."/>
            <person name="Saurin W."/>
            <person name="Scarpelli C."/>
            <person name="Wincker P."/>
            <person name="Lander E.S."/>
            <person name="Weissenbach J."/>
            <person name="Roest Crollius H."/>
        </authorList>
    </citation>
    <scope>NUCLEOTIDE SEQUENCE [LARGE SCALE GENOMIC DNA]</scope>
</reference>
<feature type="region of interest" description="Disordered" evidence="5">
    <location>
        <begin position="472"/>
        <end position="505"/>
    </location>
</feature>
<feature type="non-terminal residue" evidence="8">
    <location>
        <position position="1"/>
    </location>
</feature>
<evidence type="ECO:0000256" key="5">
    <source>
        <dbReference type="SAM" id="MobiDB-lite"/>
    </source>
</evidence>
<name>Q4ST41_TETNG</name>
<accession>Q4ST41</accession>
<dbReference type="SUPFAM" id="SSF47473">
    <property type="entry name" value="EF-hand"/>
    <property type="match status" value="1"/>
</dbReference>
<dbReference type="Gene3D" id="1.10.10.750">
    <property type="entry name" value="Ypt/Rab-GAP domain of gyp1p, domain 1"/>
    <property type="match status" value="1"/>
</dbReference>
<gene>
    <name evidence="8" type="ORF">GSTENG00013133001</name>
</gene>
<dbReference type="KEGG" id="tng:GSTEN00013133G001"/>
<dbReference type="Pfam" id="PF00566">
    <property type="entry name" value="RabGAP-TBC"/>
    <property type="match status" value="2"/>
</dbReference>
<dbReference type="InterPro" id="IPR036014">
    <property type="entry name" value="TCB1D9/TCB1D9B_PH-GRAM1"/>
</dbReference>
<dbReference type="Gene3D" id="1.10.238.10">
    <property type="entry name" value="EF-hand"/>
    <property type="match status" value="1"/>
</dbReference>
<dbReference type="Gene3D" id="1.10.8.270">
    <property type="entry name" value="putative rabgap domain of human tbc1 domain family member 14 like domains"/>
    <property type="match status" value="1"/>
</dbReference>
<sequence length="1370" mass="153887">MVRKEAGLCLEEDMVRPRINSDDRVVGGGGGMIIQDGGRGGKPQLQARGRDEGLAAGGGVVGPDLGGIGSSPCSCKRGLLVGTLDVVLDSSARVAPYRILYQTPDSLVYWTIAHGSSRKEITEHWEWLEHNLLQTLSIFENENDITTFVKGKVQGIIAEYNKNHDIKEDDDTDKFKEASAKFRKLFGMPDEEKLVNYYSCSYWKGKVPRQGWMYLSINHLCFYSYLLGKEVKLVVRWADITQLEKSATLLLPDAIKVNTRVEEYVFSVFLNINETFKLAEQLANIAMRQLLDNKGFEQDRSLPKLKKKSPKKVSALKSNFTQILYYADESVHLYDGPGRQSQERALPDALPSAQRRKTGRTHGTAPCGLPSTRCTSWGRCSFPPTTSASPAKKRRCAASSSLYERQVTIVEKADSSSVLPSPLSISTKNRMTFLFANLKDRDFLVQRISDFLQQTTSKIYLEKELTSSLNSSDDEVYSQHGSQLSSSPQNSLGSEGERSFNLNDSSVPTATQALMTMYRRRSPEEFNPKLAKEFLKEQSWKNHFAEYGQGVCMYRTEKTKDLVLKGIPESMRGDLWLLFSGAINEMATHPGYYEDLVEKSMGKYNLATEEIERDLHRSLPEHPAFQNEMGIAALRRVLTAYAFRNPNIGYCQVSAVRTPAASWLSALLHLPFSPWTPQAMNIVTSVLLLYAKEEEAFWLLVALCERMLPDYYNTRVVGALVDQGVFEELAREYVPQLYDCMQDLGVISTISLSWFLTLFLSVMPFESAVVVVDCFFFDGIKVIFQLALSVLHANIHQLLGCKDDGEAMTVLGRYLDSVTNKDSTLPPIPHLHSLLTDNGDPHPEVDIFKLVRSSYEKFGSIRADVIEQMRFKQRLRVIQTIEDTTKRNVVRTIVTETAFSIDELGELFLLFKAEHLTSCYWGGSSNPTERHDPSLPYLEQYRIDMEQFKGLFKQLFPWANGAQSDLLAARFFRLLDQNCDGLINFREFITGLGVLYHGELIEKLKILYKMHVMPGGCAALSTELIKEIWRCDTSLFSLPEIPNEQEEPDSAFEATQYFFEDITPETSLGQDSKSRSEKDDGFVRVTFKTEKVKKLNTPEYSQYLKLWNEETKPKQENTKDLPKLNQAQFIELCKTLYSMFSEDVAEQELYHATATVTSLLLEMGEVGKLFSSVGKKEHNMVAKSEPGVCVRDPRRAHEVMEQHGDLARAGAESLCEEERADDLPPMHDIKLEDSSPKDTGASSAMLISDDDTSVSSYSVLSAGSHELDDKLQCEDIAEDTVLVCSDGGVNGDGTNRPPGDGAHNNGLPHSASIDKDWAITFEQFLASVLTEQALVHYFEKPVEVAARIANAKNVCKLGRPLLSVSDYDIS</sequence>
<dbReference type="GO" id="GO:0005096">
    <property type="term" value="F:GTPase activator activity"/>
    <property type="evidence" value="ECO:0007669"/>
    <property type="project" value="UniProtKB-KW"/>
</dbReference>
<dbReference type="InterPro" id="IPR002048">
    <property type="entry name" value="EF_hand_dom"/>
</dbReference>
<feature type="domain" description="Rab-GAP TBC" evidence="6">
    <location>
        <begin position="566"/>
        <end position="779"/>
    </location>
</feature>
<dbReference type="GO" id="GO:0005509">
    <property type="term" value="F:calcium ion binding"/>
    <property type="evidence" value="ECO:0007669"/>
    <property type="project" value="InterPro"/>
</dbReference>
<dbReference type="SMART" id="SM00164">
    <property type="entry name" value="TBC"/>
    <property type="match status" value="1"/>
</dbReference>
<dbReference type="OrthoDB" id="17687at2759"/>
<evidence type="ECO:0000256" key="1">
    <source>
        <dbReference type="ARBA" id="ARBA00022468"/>
    </source>
</evidence>
<dbReference type="InterPro" id="IPR011993">
    <property type="entry name" value="PH-like_dom_sf"/>
</dbReference>
<dbReference type="InterPro" id="IPR004182">
    <property type="entry name" value="GRAM"/>
</dbReference>
<feature type="compositionally biased region" description="Basic and acidic residues" evidence="5">
    <location>
        <begin position="1221"/>
        <end position="1236"/>
    </location>
</feature>
<dbReference type="SMART" id="SM00568">
    <property type="entry name" value="GRAM"/>
    <property type="match status" value="1"/>
</dbReference>
<evidence type="ECO:0000256" key="4">
    <source>
        <dbReference type="ARBA" id="ARBA00022837"/>
    </source>
</evidence>
<dbReference type="CDD" id="cd13351">
    <property type="entry name" value="PH-GRAM1_TCB1D9_TCB1D9B"/>
    <property type="match status" value="1"/>
</dbReference>
<keyword evidence="1" id="KW-0343">GTPase activation</keyword>
<protein>
    <submittedName>
        <fullName evidence="8">(spotted green pufferfish) hypothetical protein</fullName>
    </submittedName>
</protein>
<organism evidence="8">
    <name type="scientific">Tetraodon nigroviridis</name>
    <name type="common">Spotted green pufferfish</name>
    <name type="synonym">Chelonodon nigroviridis</name>
    <dbReference type="NCBI Taxonomy" id="99883"/>
    <lineage>
        <taxon>Eukaryota</taxon>
        <taxon>Metazoa</taxon>
        <taxon>Chordata</taxon>
        <taxon>Craniata</taxon>
        <taxon>Vertebrata</taxon>
        <taxon>Euteleostomi</taxon>
        <taxon>Actinopterygii</taxon>
        <taxon>Neopterygii</taxon>
        <taxon>Teleostei</taxon>
        <taxon>Neoteleostei</taxon>
        <taxon>Acanthomorphata</taxon>
        <taxon>Eupercaria</taxon>
        <taxon>Tetraodontiformes</taxon>
        <taxon>Tetradontoidea</taxon>
        <taxon>Tetraodontidae</taxon>
        <taxon>Tetraodon</taxon>
    </lineage>
</organism>
<dbReference type="InterPro" id="IPR035969">
    <property type="entry name" value="Rab-GAP_TBC_sf"/>
</dbReference>
<dbReference type="InterPro" id="IPR011992">
    <property type="entry name" value="EF-hand-dom_pair"/>
</dbReference>
<evidence type="ECO:0000256" key="3">
    <source>
        <dbReference type="ARBA" id="ARBA00022737"/>
    </source>
</evidence>
<dbReference type="Gene3D" id="1.10.472.80">
    <property type="entry name" value="Ypt/Rab-GAP domain of gyp1p, domain 3"/>
    <property type="match status" value="1"/>
</dbReference>
<dbReference type="Gene3D" id="2.30.29.30">
    <property type="entry name" value="Pleckstrin-homology domain (PH domain)/Phosphotyrosine-binding domain (PTB)"/>
    <property type="match status" value="1"/>
</dbReference>
<keyword evidence="2" id="KW-0479">Metal-binding</keyword>
<keyword evidence="4" id="KW-0106">Calcium</keyword>
<reference evidence="8" key="2">
    <citation type="submission" date="2004-02" db="EMBL/GenBank/DDBJ databases">
        <authorList>
            <consortium name="Genoscope"/>
            <consortium name="Whitehead Institute Centre for Genome Research"/>
        </authorList>
    </citation>
    <scope>NUCLEOTIDE SEQUENCE</scope>
</reference>
<dbReference type="PANTHER" id="PTHR47666:SF3">
    <property type="entry name" value="TBC1 DOMAIN FAMILY MEMBER 9"/>
    <property type="match status" value="1"/>
</dbReference>
<comment type="caution">
    <text evidence="8">The sequence shown here is derived from an EMBL/GenBank/DDBJ whole genome shotgun (WGS) entry which is preliminary data.</text>
</comment>
<feature type="compositionally biased region" description="Polar residues" evidence="5">
    <location>
        <begin position="479"/>
        <end position="493"/>
    </location>
</feature>
<proteinExistence type="predicted"/>
<dbReference type="FunFam" id="1.10.10.750:FF:000008">
    <property type="entry name" value="TBC1 domain family member 9"/>
    <property type="match status" value="1"/>
</dbReference>
<dbReference type="InterPro" id="IPR018247">
    <property type="entry name" value="EF_Hand_1_Ca_BS"/>
</dbReference>
<dbReference type="EMBL" id="CAAE01014304">
    <property type="protein sequence ID" value="CAF96191.1"/>
    <property type="molecule type" value="Genomic_DNA"/>
</dbReference>
<feature type="region of interest" description="Disordered" evidence="5">
    <location>
        <begin position="336"/>
        <end position="366"/>
    </location>
</feature>
<evidence type="ECO:0000313" key="8">
    <source>
        <dbReference type="EMBL" id="CAF96191.1"/>
    </source>
</evidence>
<dbReference type="Pfam" id="PF02893">
    <property type="entry name" value="GRAM"/>
    <property type="match status" value="1"/>
</dbReference>
<evidence type="ECO:0000259" key="7">
    <source>
        <dbReference type="PROSITE" id="PS50222"/>
    </source>
</evidence>
<keyword evidence="3" id="KW-0677">Repeat</keyword>
<dbReference type="PANTHER" id="PTHR47666">
    <property type="entry name" value="PROTEIN VASCULAR ASSOCIATED DEATH 1, CHLOROPLASTIC"/>
    <property type="match status" value="1"/>
</dbReference>
<dbReference type="SUPFAM" id="SSF47923">
    <property type="entry name" value="Ypt/Rab-GAP domain of gyp1p"/>
    <property type="match status" value="3"/>
</dbReference>
<dbReference type="PROSITE" id="PS50222">
    <property type="entry name" value="EF_HAND_2"/>
    <property type="match status" value="1"/>
</dbReference>